<dbReference type="Proteomes" id="UP000245081">
    <property type="component" value="Unassembled WGS sequence"/>
</dbReference>
<evidence type="ECO:0000313" key="3">
    <source>
        <dbReference type="Proteomes" id="UP000245081"/>
    </source>
</evidence>
<dbReference type="CDD" id="cd03116">
    <property type="entry name" value="MobB"/>
    <property type="match status" value="1"/>
</dbReference>
<dbReference type="FunFam" id="3.40.50.300:FF:000920">
    <property type="entry name" value="Molybdopterin-guanine dinucleotide biosynthesis protein B"/>
    <property type="match status" value="1"/>
</dbReference>
<dbReference type="EMBL" id="BDOQ01000018">
    <property type="protein sequence ID" value="GBG15316.1"/>
    <property type="molecule type" value="Genomic_DNA"/>
</dbReference>
<dbReference type="SUPFAM" id="SSF52540">
    <property type="entry name" value="P-loop containing nucleoside triphosphate hydrolases"/>
    <property type="match status" value="1"/>
</dbReference>
<reference evidence="2 3" key="1">
    <citation type="journal article" date="2018" name="Environ. Microbiol.">
        <title>Isolation and genomic characterization of Novimethylophilus kurashikiensis gen. nov. sp. nov., a new lanthanide-dependent methylotrophic species of Methylophilaceae.</title>
        <authorList>
            <person name="Lv H."/>
            <person name="Sahin N."/>
            <person name="Tani A."/>
        </authorList>
    </citation>
    <scope>NUCLEOTIDE SEQUENCE [LARGE SCALE GENOMIC DNA]</scope>
    <source>
        <strain evidence="2 3">La2-4</strain>
    </source>
</reference>
<comment type="caution">
    <text evidence="2">The sequence shown here is derived from an EMBL/GenBank/DDBJ whole genome shotgun (WGS) entry which is preliminary data.</text>
</comment>
<dbReference type="GO" id="GO:0006777">
    <property type="term" value="P:Mo-molybdopterin cofactor biosynthetic process"/>
    <property type="evidence" value="ECO:0007669"/>
    <property type="project" value="InterPro"/>
</dbReference>
<dbReference type="PANTHER" id="PTHR40072:SF1">
    <property type="entry name" value="MOLYBDOPTERIN-GUANINE DINUCLEOTIDE BIOSYNTHESIS ADAPTER PROTEIN"/>
    <property type="match status" value="1"/>
</dbReference>
<dbReference type="RefSeq" id="WP_109016475.1">
    <property type="nucleotide sequence ID" value="NZ_BDOQ01000018.1"/>
</dbReference>
<evidence type="ECO:0000259" key="1">
    <source>
        <dbReference type="Pfam" id="PF03205"/>
    </source>
</evidence>
<dbReference type="AlphaFoldDB" id="A0A2R5FAR5"/>
<dbReference type="Pfam" id="PF03205">
    <property type="entry name" value="MobB"/>
    <property type="match status" value="1"/>
</dbReference>
<dbReference type="OrthoDB" id="9804758at2"/>
<feature type="domain" description="Molybdopterin-guanine dinucleotide biosynthesis protein B (MobB)" evidence="1">
    <location>
        <begin position="7"/>
        <end position="146"/>
    </location>
</feature>
<protein>
    <submittedName>
        <fullName evidence="2">Molybdopterin-guanine dinucleotide biosynthesis protein B</fullName>
    </submittedName>
</protein>
<organism evidence="2 3">
    <name type="scientific">Novimethylophilus kurashikiensis</name>
    <dbReference type="NCBI Taxonomy" id="1825523"/>
    <lineage>
        <taxon>Bacteria</taxon>
        <taxon>Pseudomonadati</taxon>
        <taxon>Pseudomonadota</taxon>
        <taxon>Betaproteobacteria</taxon>
        <taxon>Nitrosomonadales</taxon>
        <taxon>Methylophilaceae</taxon>
        <taxon>Novimethylophilus</taxon>
    </lineage>
</organism>
<dbReference type="Gene3D" id="3.40.50.300">
    <property type="entry name" value="P-loop containing nucleotide triphosphate hydrolases"/>
    <property type="match status" value="1"/>
</dbReference>
<sequence>MNFGKPVLGFCAWGSGIGKTTLLTSLIPLLVTRGVRLSVVKHAHHTFDIDQPGKDSYRLREAGAVQMLLGSNKRWALMTERSRTENDEEEVTLGELLPHLDADQVDLVLVEGFKSAAIPKIEVFRPVLGNPLQAASDAHIIAVAADGPVEIALPVLDLNTPAAIADFVLDWLHQQQPMPFKKATP</sequence>
<gene>
    <name evidence="2" type="primary">mobB</name>
    <name evidence="2" type="ORF">NMK_2919</name>
</gene>
<name>A0A2R5FAR5_9PROT</name>
<dbReference type="NCBIfam" id="TIGR00176">
    <property type="entry name" value="mobB"/>
    <property type="match status" value="1"/>
</dbReference>
<evidence type="ECO:0000313" key="2">
    <source>
        <dbReference type="EMBL" id="GBG15316.1"/>
    </source>
</evidence>
<dbReference type="InterPro" id="IPR052539">
    <property type="entry name" value="MGD_biosynthesis_adapter"/>
</dbReference>
<dbReference type="InterPro" id="IPR027417">
    <property type="entry name" value="P-loop_NTPase"/>
</dbReference>
<keyword evidence="3" id="KW-1185">Reference proteome</keyword>
<dbReference type="GO" id="GO:0005525">
    <property type="term" value="F:GTP binding"/>
    <property type="evidence" value="ECO:0007669"/>
    <property type="project" value="InterPro"/>
</dbReference>
<dbReference type="PANTHER" id="PTHR40072">
    <property type="entry name" value="MOLYBDOPTERIN-GUANINE DINUCLEOTIDE BIOSYNTHESIS ADAPTER PROTEIN-RELATED"/>
    <property type="match status" value="1"/>
</dbReference>
<accession>A0A2R5FAR5</accession>
<proteinExistence type="predicted"/>
<dbReference type="InterPro" id="IPR004435">
    <property type="entry name" value="MobB_dom"/>
</dbReference>